<comment type="similarity">
    <text evidence="1">Belongs to the peptidase C14B family.</text>
</comment>
<dbReference type="EMBL" id="JAUEPS010000018">
    <property type="protein sequence ID" value="KAK0458323.1"/>
    <property type="molecule type" value="Genomic_DNA"/>
</dbReference>
<evidence type="ECO:0000259" key="2">
    <source>
        <dbReference type="Pfam" id="PF00656"/>
    </source>
</evidence>
<comment type="caution">
    <text evidence="3">The sequence shown here is derived from an EMBL/GenBank/DDBJ whole genome shotgun (WGS) entry which is preliminary data.</text>
</comment>
<gene>
    <name evidence="3" type="ORF">EV420DRAFT_392932</name>
</gene>
<evidence type="ECO:0000313" key="3">
    <source>
        <dbReference type="EMBL" id="KAK0458323.1"/>
    </source>
</evidence>
<dbReference type="RefSeq" id="XP_060330611.1">
    <property type="nucleotide sequence ID" value="XM_060481960.1"/>
</dbReference>
<dbReference type="GO" id="GO:0006508">
    <property type="term" value="P:proteolysis"/>
    <property type="evidence" value="ECO:0007669"/>
    <property type="project" value="InterPro"/>
</dbReference>
<dbReference type="PANTHER" id="PTHR48104">
    <property type="entry name" value="METACASPASE-4"/>
    <property type="match status" value="1"/>
</dbReference>
<name>A0AA39KGE4_ARMTA</name>
<dbReference type="Pfam" id="PF00656">
    <property type="entry name" value="Peptidase_C14"/>
    <property type="match status" value="1"/>
</dbReference>
<dbReference type="Gene3D" id="3.40.50.1460">
    <property type="match status" value="1"/>
</dbReference>
<dbReference type="GO" id="GO:0004197">
    <property type="term" value="F:cysteine-type endopeptidase activity"/>
    <property type="evidence" value="ECO:0007669"/>
    <property type="project" value="InterPro"/>
</dbReference>
<dbReference type="Proteomes" id="UP001175211">
    <property type="component" value="Unassembled WGS sequence"/>
</dbReference>
<organism evidence="3 4">
    <name type="scientific">Armillaria tabescens</name>
    <name type="common">Ringless honey mushroom</name>
    <name type="synonym">Agaricus tabescens</name>
    <dbReference type="NCBI Taxonomy" id="1929756"/>
    <lineage>
        <taxon>Eukaryota</taxon>
        <taxon>Fungi</taxon>
        <taxon>Dikarya</taxon>
        <taxon>Basidiomycota</taxon>
        <taxon>Agaricomycotina</taxon>
        <taxon>Agaricomycetes</taxon>
        <taxon>Agaricomycetidae</taxon>
        <taxon>Agaricales</taxon>
        <taxon>Marasmiineae</taxon>
        <taxon>Physalacriaceae</taxon>
        <taxon>Desarmillaria</taxon>
    </lineage>
</organism>
<dbReference type="InterPro" id="IPR011600">
    <property type="entry name" value="Pept_C14_caspase"/>
</dbReference>
<evidence type="ECO:0000313" key="4">
    <source>
        <dbReference type="Proteomes" id="UP001175211"/>
    </source>
</evidence>
<dbReference type="PANTHER" id="PTHR48104:SF30">
    <property type="entry name" value="METACASPASE-1"/>
    <property type="match status" value="1"/>
</dbReference>
<dbReference type="GeneID" id="85365508"/>
<dbReference type="GO" id="GO:0005737">
    <property type="term" value="C:cytoplasm"/>
    <property type="evidence" value="ECO:0007669"/>
    <property type="project" value="TreeGrafter"/>
</dbReference>
<proteinExistence type="inferred from homology"/>
<evidence type="ECO:0000256" key="1">
    <source>
        <dbReference type="ARBA" id="ARBA00009005"/>
    </source>
</evidence>
<protein>
    <recommendedName>
        <fullName evidence="2">Peptidase C14 caspase domain-containing protein</fullName>
    </recommendedName>
</protein>
<keyword evidence="4" id="KW-1185">Reference proteome</keyword>
<reference evidence="3" key="1">
    <citation type="submission" date="2023-06" db="EMBL/GenBank/DDBJ databases">
        <authorList>
            <consortium name="Lawrence Berkeley National Laboratory"/>
            <person name="Ahrendt S."/>
            <person name="Sahu N."/>
            <person name="Indic B."/>
            <person name="Wong-Bajracharya J."/>
            <person name="Merenyi Z."/>
            <person name="Ke H.-M."/>
            <person name="Monk M."/>
            <person name="Kocsube S."/>
            <person name="Drula E."/>
            <person name="Lipzen A."/>
            <person name="Balint B."/>
            <person name="Henrissat B."/>
            <person name="Andreopoulos B."/>
            <person name="Martin F.M."/>
            <person name="Harder C.B."/>
            <person name="Rigling D."/>
            <person name="Ford K.L."/>
            <person name="Foster G.D."/>
            <person name="Pangilinan J."/>
            <person name="Papanicolaou A."/>
            <person name="Barry K."/>
            <person name="LaButti K."/>
            <person name="Viragh M."/>
            <person name="Koriabine M."/>
            <person name="Yan M."/>
            <person name="Riley R."/>
            <person name="Champramary S."/>
            <person name="Plett K.L."/>
            <person name="Tsai I.J."/>
            <person name="Slot J."/>
            <person name="Sipos G."/>
            <person name="Plett J."/>
            <person name="Nagy L.G."/>
            <person name="Grigoriev I.V."/>
        </authorList>
    </citation>
    <scope>NUCLEOTIDE SEQUENCE</scope>
    <source>
        <strain evidence="3">CCBAS 213</strain>
    </source>
</reference>
<sequence>MGTTPPKDQQYVYRPPQFWAVLIGIDGYLHTPQLSGCVSDANEMERYLIDTLHVPGNHIQCLSRDDSQIAVRVDPNSDPSDDPTRNNIIQTLRNLPAKNDNYYKEETIESYGCSQALCPSDRGQGTADIGDRLINDILSKISKDTGAHITVILDCSHSSGITQGMPGAIPRNANRIEQGEADSGNTEGQRHASPLLSTLEAMFDSPVDTKGGNFPDRKSEKWVPNMKSHVLLAACQGYQQAKEIKKEDVSRGVFTKALIEVLESKEWKENELKEKTYDALIGQLNAHKLEGKTQTSIAIGERKNTQLWSQEPVKQ</sequence>
<dbReference type="AlphaFoldDB" id="A0AA39KGE4"/>
<accession>A0AA39KGE4</accession>
<feature type="domain" description="Peptidase C14 caspase" evidence="2">
    <location>
        <begin position="19"/>
        <end position="272"/>
    </location>
</feature>
<dbReference type="InterPro" id="IPR050452">
    <property type="entry name" value="Metacaspase"/>
</dbReference>